<dbReference type="FunFam" id="3.80.10.10:FF:000059">
    <property type="entry name" value="Chondroadherin like"/>
    <property type="match status" value="1"/>
</dbReference>
<evidence type="ECO:0000256" key="15">
    <source>
        <dbReference type="SAM" id="SignalP"/>
    </source>
</evidence>
<evidence type="ECO:0000256" key="9">
    <source>
        <dbReference type="ARBA" id="ARBA00053126"/>
    </source>
</evidence>
<dbReference type="InterPro" id="IPR032675">
    <property type="entry name" value="LRR_dom_sf"/>
</dbReference>
<keyword evidence="3" id="KW-0272">Extracellular matrix</keyword>
<dbReference type="AlphaFoldDB" id="A0A5F9CYG7"/>
<keyword evidence="8" id="KW-0325">Glycoprotein</keyword>
<comment type="similarity">
    <text evidence="13">Belongs to the Toll-like receptor family.</text>
</comment>
<dbReference type="GO" id="GO:0005518">
    <property type="term" value="F:collagen binding"/>
    <property type="evidence" value="ECO:0007669"/>
    <property type="project" value="Ensembl"/>
</dbReference>
<feature type="domain" description="LRRCT" evidence="17">
    <location>
        <begin position="673"/>
        <end position="721"/>
    </location>
</feature>
<evidence type="ECO:0000256" key="10">
    <source>
        <dbReference type="ARBA" id="ARBA00061422"/>
    </source>
</evidence>
<evidence type="ECO:0000256" key="8">
    <source>
        <dbReference type="ARBA" id="ARBA00023180"/>
    </source>
</evidence>
<evidence type="ECO:0000256" key="3">
    <source>
        <dbReference type="ARBA" id="ARBA00022530"/>
    </source>
</evidence>
<dbReference type="PIRSF" id="PIRSF037595">
    <property type="entry name" value="Toll-like_receptor"/>
    <property type="match status" value="1"/>
</dbReference>
<keyword evidence="2" id="KW-0964">Secreted</keyword>
<keyword evidence="6" id="KW-0677">Repeat</keyword>
<evidence type="ECO:0000313" key="19">
    <source>
        <dbReference type="Proteomes" id="UP000001811"/>
    </source>
</evidence>
<dbReference type="Pfam" id="PF01463">
    <property type="entry name" value="LRRCT"/>
    <property type="match status" value="2"/>
</dbReference>
<evidence type="ECO:0000256" key="5">
    <source>
        <dbReference type="ARBA" id="ARBA00022729"/>
    </source>
</evidence>
<accession>A0A5F9CYG7</accession>
<keyword evidence="4" id="KW-0433">Leucine-rich repeat</keyword>
<dbReference type="InterPro" id="IPR050541">
    <property type="entry name" value="LRR_TM_domain-containing"/>
</dbReference>
<comment type="function">
    <text evidence="9">Potential negative modulator of chondrocyte differentiation. Inhibits collagen fibrillogenesis in vitro. May influence chondrocyte's differentiation by acting on its cellular collagenous microenvironment.</text>
</comment>
<feature type="domain" description="LRRNT" evidence="16">
    <location>
        <begin position="34"/>
        <end position="68"/>
    </location>
</feature>
<dbReference type="SUPFAM" id="SSF52058">
    <property type="entry name" value="L domain-like"/>
    <property type="match status" value="2"/>
</dbReference>
<dbReference type="InterPro" id="IPR017241">
    <property type="entry name" value="Toll-like_receptor"/>
</dbReference>
<feature type="chain" id="PRO_5023814131" description="Chondroadherin-like protein" evidence="15">
    <location>
        <begin position="28"/>
        <end position="807"/>
    </location>
</feature>
<dbReference type="GO" id="GO:0006954">
    <property type="term" value="P:inflammatory response"/>
    <property type="evidence" value="ECO:0007669"/>
    <property type="project" value="UniProtKB-UniRule"/>
</dbReference>
<keyword evidence="13" id="KW-0391">Immunity</keyword>
<dbReference type="Ensembl" id="ENSOCUT00000056490.1">
    <property type="protein sequence ID" value="ENSOCUP00000038538.1"/>
    <property type="gene ID" value="ENSOCUG00000002701.3"/>
</dbReference>
<evidence type="ECO:0000256" key="14">
    <source>
        <dbReference type="SAM" id="MobiDB-lite"/>
    </source>
</evidence>
<keyword evidence="19" id="KW-1185">Reference proteome</keyword>
<dbReference type="PANTHER" id="PTHR24369:SF210">
    <property type="entry name" value="CHAOPTIN-RELATED"/>
    <property type="match status" value="1"/>
</dbReference>
<dbReference type="FunCoup" id="A0A5F9CYG7">
    <property type="interactions" value="62"/>
</dbReference>
<keyword evidence="7" id="KW-1015">Disulfide bond</keyword>
<dbReference type="GO" id="GO:0002224">
    <property type="term" value="P:toll-like receptor signaling pathway"/>
    <property type="evidence" value="ECO:0007669"/>
    <property type="project" value="InterPro"/>
</dbReference>
<gene>
    <name evidence="18" type="primary">CHADL</name>
</gene>
<reference evidence="18" key="2">
    <citation type="submission" date="2025-08" db="UniProtKB">
        <authorList>
            <consortium name="Ensembl"/>
        </authorList>
    </citation>
    <scope>IDENTIFICATION</scope>
    <source>
        <strain evidence="18">Thorbecke</strain>
    </source>
</reference>
<evidence type="ECO:0000259" key="16">
    <source>
        <dbReference type="SMART" id="SM00013"/>
    </source>
</evidence>
<comment type="subunit">
    <text evidence="11">Associates with collagen and binds to collagen fibrils.</text>
</comment>
<dbReference type="SMART" id="SM00364">
    <property type="entry name" value="LRR_BAC"/>
    <property type="match status" value="9"/>
</dbReference>
<protein>
    <recommendedName>
        <fullName evidence="12">Chondroadherin-like protein</fullName>
    </recommendedName>
</protein>
<keyword evidence="5 15" id="KW-0732">Signal</keyword>
<comment type="subcellular location">
    <subcellularLocation>
        <location evidence="1">Secreted</location>
        <location evidence="1">Extracellular space</location>
        <location evidence="1">Extracellular matrix</location>
    </subcellularLocation>
</comment>
<dbReference type="GO" id="GO:0031012">
    <property type="term" value="C:extracellular matrix"/>
    <property type="evidence" value="ECO:0007669"/>
    <property type="project" value="Ensembl"/>
</dbReference>
<dbReference type="GO" id="GO:0045087">
    <property type="term" value="P:innate immune response"/>
    <property type="evidence" value="ECO:0007669"/>
    <property type="project" value="UniProtKB-UniRule"/>
</dbReference>
<name>A0A5F9CYG7_RABIT</name>
<feature type="signal peptide" evidence="15">
    <location>
        <begin position="1"/>
        <end position="27"/>
    </location>
</feature>
<dbReference type="GO" id="GO:0032331">
    <property type="term" value="P:negative regulation of chondrocyte differentiation"/>
    <property type="evidence" value="ECO:0007669"/>
    <property type="project" value="Ensembl"/>
</dbReference>
<evidence type="ECO:0000256" key="11">
    <source>
        <dbReference type="ARBA" id="ARBA00064652"/>
    </source>
</evidence>
<dbReference type="GO" id="GO:1904027">
    <property type="term" value="P:negative regulation of collagen fibril organization"/>
    <property type="evidence" value="ECO:0007669"/>
    <property type="project" value="Ensembl"/>
</dbReference>
<evidence type="ECO:0000259" key="17">
    <source>
        <dbReference type="SMART" id="SM00082"/>
    </source>
</evidence>
<organism evidence="18 19">
    <name type="scientific">Oryctolagus cuniculus</name>
    <name type="common">Rabbit</name>
    <dbReference type="NCBI Taxonomy" id="9986"/>
    <lineage>
        <taxon>Eukaryota</taxon>
        <taxon>Metazoa</taxon>
        <taxon>Chordata</taxon>
        <taxon>Craniata</taxon>
        <taxon>Vertebrata</taxon>
        <taxon>Euteleostomi</taxon>
        <taxon>Mammalia</taxon>
        <taxon>Eutheria</taxon>
        <taxon>Euarchontoglires</taxon>
        <taxon>Glires</taxon>
        <taxon>Lagomorpha</taxon>
        <taxon>Leporidae</taxon>
        <taxon>Oryctolagus</taxon>
    </lineage>
</organism>
<dbReference type="Gene3D" id="3.80.10.10">
    <property type="entry name" value="Ribonuclease Inhibitor"/>
    <property type="match status" value="2"/>
</dbReference>
<feature type="domain" description="LRRNT" evidence="16">
    <location>
        <begin position="393"/>
        <end position="427"/>
    </location>
</feature>
<feature type="region of interest" description="Disordered" evidence="14">
    <location>
        <begin position="723"/>
        <end position="755"/>
    </location>
</feature>
<comment type="similarity">
    <text evidence="10">Belongs to the small leucine-rich proteoglycan (SLRP) family. SLRP class IV subfamily.</text>
</comment>
<feature type="domain" description="LRRCT" evidence="17">
    <location>
        <begin position="312"/>
        <end position="360"/>
    </location>
</feature>
<sequence length="807" mass="87556">MEGPQSCAHTSLLLLLLLPLLPPPGPAWRAAAQRCPQTCVCDNSRRHVACQRQNLTEVPDTIPELTQRLDLQGNLLQGIPPAAFRHLPHLTHLDLRHCQVEQVAEGAFRGLGRLLLLNLAYNRLSALPQEALDGLGSLRRLELEGNMLEELRPGTFGALGALATLNLARNALVYLPDMAFQGLLRTRWLQLSHNALSVLAPEALAGLPGLRRLSLHHNELQALPGAALSQARSLVRLELGHNPFTYAGEEDGLALPGLRELVLDYGALQALDPRAFAHCPRLRTLDLRGNQLDTLPPLQGPGQLRRLRLQGNPLWCGCQARPLLEWLARARVRSDGACRGPRRLRGEALDALRPSDLRCPGDAEEEEEEAERAVAPPRGPPRAPGEPDAVAAPCPRACVCVSESRHSGCEGRGLQTVPHGFPSDTQLLDLRRNHFPSVPRAAFPGLGHLVSLHLQQCGITELEAGALAGLGRLIYLYLSDNQLSRLSAASLEGAPHLGYLYLERNRFSQVPGAALRPLHSLFSLHLQDNAVDHLAPGDLAGVRALRWLYLSGNRITEVSPGALGPARELEKLYLDRNQLREVPTAALEGLPALLELQLSGNPLRALHEAAFRPVGRSLQHLFLNSTGLEQMSPGAFLGLGPGLQSLHLQKNHLRALPALPGLRQLELIDLSGNPFHCDCQLLPLHRWLTGLNLRVGATCASPPSARGQRVKAAATVFEACPGGAARKSTQTPAARPGARKTSMQGRQREADKVGPGLVGQAPELLGWWGLRSSVRPMCFRGWAETLLCLLSDITPLLHAWAGPRVGL</sequence>
<evidence type="ECO:0000256" key="4">
    <source>
        <dbReference type="ARBA" id="ARBA00022614"/>
    </source>
</evidence>
<keyword evidence="13" id="KW-0675">Receptor</keyword>
<evidence type="ECO:0000256" key="2">
    <source>
        <dbReference type="ARBA" id="ARBA00022525"/>
    </source>
</evidence>
<dbReference type="InterPro" id="IPR001611">
    <property type="entry name" value="Leu-rich_rpt"/>
</dbReference>
<evidence type="ECO:0000256" key="13">
    <source>
        <dbReference type="PIRNR" id="PIRNR037595"/>
    </source>
</evidence>
<dbReference type="PROSITE" id="PS51450">
    <property type="entry name" value="LRR"/>
    <property type="match status" value="3"/>
</dbReference>
<dbReference type="SMART" id="SM00369">
    <property type="entry name" value="LRR_TYP"/>
    <property type="match status" value="19"/>
</dbReference>
<evidence type="ECO:0000256" key="7">
    <source>
        <dbReference type="ARBA" id="ARBA00023157"/>
    </source>
</evidence>
<reference evidence="18 19" key="1">
    <citation type="journal article" date="2011" name="Nature">
        <title>A high-resolution map of human evolutionary constraint using 29 mammals.</title>
        <authorList>
            <person name="Lindblad-Toh K."/>
            <person name="Garber M."/>
            <person name="Zuk O."/>
            <person name="Lin M.F."/>
            <person name="Parker B.J."/>
            <person name="Washietl S."/>
            <person name="Kheradpour P."/>
            <person name="Ernst J."/>
            <person name="Jordan G."/>
            <person name="Mauceli E."/>
            <person name="Ward L.D."/>
            <person name="Lowe C.B."/>
            <person name="Holloway A.K."/>
            <person name="Clamp M."/>
            <person name="Gnerre S."/>
            <person name="Alfoldi J."/>
            <person name="Beal K."/>
            <person name="Chang J."/>
            <person name="Clawson H."/>
            <person name="Cuff J."/>
            <person name="Di Palma F."/>
            <person name="Fitzgerald S."/>
            <person name="Flicek P."/>
            <person name="Guttman M."/>
            <person name="Hubisz M.J."/>
            <person name="Jaffe D.B."/>
            <person name="Jungreis I."/>
            <person name="Kent W.J."/>
            <person name="Kostka D."/>
            <person name="Lara M."/>
            <person name="Martins A.L."/>
            <person name="Massingham T."/>
            <person name="Moltke I."/>
            <person name="Raney B.J."/>
            <person name="Rasmussen M.D."/>
            <person name="Robinson J."/>
            <person name="Stark A."/>
            <person name="Vilella A.J."/>
            <person name="Wen J."/>
            <person name="Xie X."/>
            <person name="Zody M.C."/>
            <person name="Baldwin J."/>
            <person name="Bloom T."/>
            <person name="Chin C.W."/>
            <person name="Heiman D."/>
            <person name="Nicol R."/>
            <person name="Nusbaum C."/>
            <person name="Young S."/>
            <person name="Wilkinson J."/>
            <person name="Worley K.C."/>
            <person name="Kovar C.L."/>
            <person name="Muzny D.M."/>
            <person name="Gibbs R.A."/>
            <person name="Cree A."/>
            <person name="Dihn H.H."/>
            <person name="Fowler G."/>
            <person name="Jhangiani S."/>
            <person name="Joshi V."/>
            <person name="Lee S."/>
            <person name="Lewis L.R."/>
            <person name="Nazareth L.V."/>
            <person name="Okwuonu G."/>
            <person name="Santibanez J."/>
            <person name="Warren W.C."/>
            <person name="Mardis E.R."/>
            <person name="Weinstock G.M."/>
            <person name="Wilson R.K."/>
            <person name="Delehaunty K."/>
            <person name="Dooling D."/>
            <person name="Fronik C."/>
            <person name="Fulton L."/>
            <person name="Fulton B."/>
            <person name="Graves T."/>
            <person name="Minx P."/>
            <person name="Sodergren E."/>
            <person name="Birney E."/>
            <person name="Margulies E.H."/>
            <person name="Herrero J."/>
            <person name="Green E.D."/>
            <person name="Haussler D."/>
            <person name="Siepel A."/>
            <person name="Goldman N."/>
            <person name="Pollard K.S."/>
            <person name="Pedersen J.S."/>
            <person name="Lander E.S."/>
            <person name="Kellis M."/>
        </authorList>
    </citation>
    <scope>NUCLEOTIDE SEQUENCE [LARGE SCALE GENOMIC DNA]</scope>
    <source>
        <strain evidence="19">Thorbecke</strain>
    </source>
</reference>
<keyword evidence="13" id="KW-0395">Inflammatory response</keyword>
<dbReference type="GeneTree" id="ENSGT00940000154464"/>
<dbReference type="FunFam" id="3.80.10.10:FF:000368">
    <property type="entry name" value="Chondroadherin like"/>
    <property type="match status" value="1"/>
</dbReference>
<dbReference type="STRING" id="9986.ENSOCUP00000038538"/>
<dbReference type="PANTHER" id="PTHR24369">
    <property type="entry name" value="ANTIGEN BSP, PUTATIVE-RELATED"/>
    <property type="match status" value="1"/>
</dbReference>
<keyword evidence="13" id="KW-0399">Innate immunity</keyword>
<dbReference type="InParanoid" id="A0A5F9CYG7"/>
<dbReference type="Pfam" id="PF13855">
    <property type="entry name" value="LRR_8"/>
    <property type="match status" value="6"/>
</dbReference>
<dbReference type="Pfam" id="PF00560">
    <property type="entry name" value="LRR_1"/>
    <property type="match status" value="2"/>
</dbReference>
<dbReference type="InterPro" id="IPR000483">
    <property type="entry name" value="Cys-rich_flank_reg_C"/>
</dbReference>
<dbReference type="InterPro" id="IPR003591">
    <property type="entry name" value="Leu-rich_rpt_typical-subtyp"/>
</dbReference>
<dbReference type="Bgee" id="ENSOCUG00000002701">
    <property type="expression patterns" value="Expressed in brain and 14 other cell types or tissues"/>
</dbReference>
<evidence type="ECO:0000256" key="1">
    <source>
        <dbReference type="ARBA" id="ARBA00004498"/>
    </source>
</evidence>
<evidence type="ECO:0000313" key="18">
    <source>
        <dbReference type="Ensembl" id="ENSOCUP00000038538.1"/>
    </source>
</evidence>
<dbReference type="SMART" id="SM00082">
    <property type="entry name" value="LRRCT"/>
    <property type="match status" value="2"/>
</dbReference>
<reference evidence="18" key="3">
    <citation type="submission" date="2025-09" db="UniProtKB">
        <authorList>
            <consortium name="Ensembl"/>
        </authorList>
    </citation>
    <scope>IDENTIFICATION</scope>
    <source>
        <strain evidence="18">Thorbecke</strain>
    </source>
</reference>
<dbReference type="Proteomes" id="UP000001811">
    <property type="component" value="Unplaced"/>
</dbReference>
<dbReference type="InterPro" id="IPR000372">
    <property type="entry name" value="LRRNT"/>
</dbReference>
<dbReference type="SMART" id="SM00013">
    <property type="entry name" value="LRRNT"/>
    <property type="match status" value="2"/>
</dbReference>
<evidence type="ECO:0000256" key="6">
    <source>
        <dbReference type="ARBA" id="ARBA00022737"/>
    </source>
</evidence>
<dbReference type="GO" id="GO:0004888">
    <property type="term" value="F:transmembrane signaling receptor activity"/>
    <property type="evidence" value="ECO:0007669"/>
    <property type="project" value="InterPro"/>
</dbReference>
<feature type="region of interest" description="Disordered" evidence="14">
    <location>
        <begin position="355"/>
        <end position="389"/>
    </location>
</feature>
<dbReference type="GO" id="GO:0005886">
    <property type="term" value="C:plasma membrane"/>
    <property type="evidence" value="ECO:0007669"/>
    <property type="project" value="TreeGrafter"/>
</dbReference>
<dbReference type="FunFam" id="3.80.10.10:FF:000311">
    <property type="entry name" value="Chondroadherin-like a"/>
    <property type="match status" value="1"/>
</dbReference>
<proteinExistence type="inferred from homology"/>
<dbReference type="GO" id="GO:0098633">
    <property type="term" value="F:collagen fibril binding"/>
    <property type="evidence" value="ECO:0007669"/>
    <property type="project" value="Ensembl"/>
</dbReference>
<evidence type="ECO:0000256" key="12">
    <source>
        <dbReference type="ARBA" id="ARBA00071892"/>
    </source>
</evidence>